<dbReference type="InterPro" id="IPR045111">
    <property type="entry name" value="Vps41/Vps8"/>
</dbReference>
<feature type="compositionally biased region" description="Polar residues" evidence="4">
    <location>
        <begin position="32"/>
        <end position="43"/>
    </location>
</feature>
<dbReference type="SUPFAM" id="SSF48371">
    <property type="entry name" value="ARM repeat"/>
    <property type="match status" value="1"/>
</dbReference>
<feature type="compositionally biased region" description="Acidic residues" evidence="4">
    <location>
        <begin position="65"/>
        <end position="99"/>
    </location>
</feature>
<evidence type="ECO:0000259" key="5">
    <source>
        <dbReference type="Pfam" id="PF23411"/>
    </source>
</evidence>
<protein>
    <recommendedName>
        <fullName evidence="5">Vps41 beta-propeller domain-containing protein</fullName>
    </recommendedName>
</protein>
<keyword evidence="1" id="KW-0813">Transport</keyword>
<feature type="compositionally biased region" description="Polar residues" evidence="4">
    <location>
        <begin position="182"/>
        <end position="195"/>
    </location>
</feature>
<feature type="region of interest" description="Disordered" evidence="4">
    <location>
        <begin position="1"/>
        <end position="101"/>
    </location>
</feature>
<evidence type="ECO:0000256" key="3">
    <source>
        <dbReference type="PROSITE-ProRule" id="PRU01006"/>
    </source>
</evidence>
<dbReference type="PANTHER" id="PTHR12616">
    <property type="entry name" value="VACUOLAR PROTEIN SORTING VPS41"/>
    <property type="match status" value="1"/>
</dbReference>
<dbReference type="PANTHER" id="PTHR12616:SF1">
    <property type="entry name" value="VACUOLAR PROTEIN SORTING-ASSOCIATED PROTEIN 41 HOMOLOG"/>
    <property type="match status" value="1"/>
</dbReference>
<proteinExistence type="predicted"/>
<evidence type="ECO:0000313" key="6">
    <source>
        <dbReference type="EMBL" id="GAB0132114.1"/>
    </source>
</evidence>
<feature type="region of interest" description="Disordered" evidence="4">
    <location>
        <begin position="1192"/>
        <end position="1218"/>
    </location>
</feature>
<dbReference type="Gene3D" id="2.130.10.10">
    <property type="entry name" value="YVTN repeat-like/Quinoprotein amine dehydrogenase"/>
    <property type="match status" value="1"/>
</dbReference>
<dbReference type="SMART" id="SM00299">
    <property type="entry name" value="CLH"/>
    <property type="match status" value="1"/>
</dbReference>
<organism evidence="6 7">
    <name type="scientific">Epichloe bromicola</name>
    <dbReference type="NCBI Taxonomy" id="79588"/>
    <lineage>
        <taxon>Eukaryota</taxon>
        <taxon>Fungi</taxon>
        <taxon>Dikarya</taxon>
        <taxon>Ascomycota</taxon>
        <taxon>Pezizomycotina</taxon>
        <taxon>Sordariomycetes</taxon>
        <taxon>Hypocreomycetidae</taxon>
        <taxon>Hypocreales</taxon>
        <taxon>Clavicipitaceae</taxon>
        <taxon>Epichloe</taxon>
    </lineage>
</organism>
<feature type="region of interest" description="Disordered" evidence="4">
    <location>
        <begin position="165"/>
        <end position="220"/>
    </location>
</feature>
<feature type="region of interest" description="Disordered" evidence="4">
    <location>
        <begin position="479"/>
        <end position="519"/>
    </location>
</feature>
<dbReference type="Pfam" id="PF23556">
    <property type="entry name" value="TPR_Vps41"/>
    <property type="match status" value="1"/>
</dbReference>
<accession>A0ABQ0CFB4</accession>
<keyword evidence="7" id="KW-1185">Reference proteome</keyword>
<dbReference type="PROSITE" id="PS50236">
    <property type="entry name" value="CHCR"/>
    <property type="match status" value="1"/>
</dbReference>
<feature type="region of interest" description="Disordered" evidence="4">
    <location>
        <begin position="595"/>
        <end position="631"/>
    </location>
</feature>
<feature type="compositionally biased region" description="Basic and acidic residues" evidence="4">
    <location>
        <begin position="1"/>
        <end position="14"/>
    </location>
</feature>
<comment type="caution">
    <text evidence="6">The sequence shown here is derived from an EMBL/GenBank/DDBJ whole genome shotgun (WGS) entry which is preliminary data.</text>
</comment>
<dbReference type="EMBL" id="BAAFGZ010000010">
    <property type="protein sequence ID" value="GAB0132114.1"/>
    <property type="molecule type" value="Genomic_DNA"/>
</dbReference>
<evidence type="ECO:0000256" key="1">
    <source>
        <dbReference type="ARBA" id="ARBA00022448"/>
    </source>
</evidence>
<feature type="domain" description="Vps41 beta-propeller" evidence="5">
    <location>
        <begin position="221"/>
        <end position="349"/>
    </location>
</feature>
<dbReference type="InterPro" id="IPR057780">
    <property type="entry name" value="Beta-prop_Vps41"/>
</dbReference>
<dbReference type="InterPro" id="IPR015943">
    <property type="entry name" value="WD40/YVTN_repeat-like_dom_sf"/>
</dbReference>
<dbReference type="InterPro" id="IPR016024">
    <property type="entry name" value="ARM-type_fold"/>
</dbReference>
<dbReference type="Proteomes" id="UP001562357">
    <property type="component" value="Unassembled WGS sequence"/>
</dbReference>
<keyword evidence="2" id="KW-0653">Protein transport</keyword>
<evidence type="ECO:0000256" key="2">
    <source>
        <dbReference type="ARBA" id="ARBA00022927"/>
    </source>
</evidence>
<gene>
    <name evidence="6" type="primary">g558</name>
    <name evidence="6" type="ORF">EsDP_00000558</name>
</gene>
<dbReference type="InterPro" id="IPR000547">
    <property type="entry name" value="Clathrin_H-chain/VPS_repeat"/>
</dbReference>
<dbReference type="InterPro" id="IPR036322">
    <property type="entry name" value="WD40_repeat_dom_sf"/>
</dbReference>
<evidence type="ECO:0000313" key="7">
    <source>
        <dbReference type="Proteomes" id="UP001562357"/>
    </source>
</evidence>
<dbReference type="Pfam" id="PF23411">
    <property type="entry name" value="Beta-prop_Vps41"/>
    <property type="match status" value="2"/>
</dbReference>
<dbReference type="SUPFAM" id="SSF50978">
    <property type="entry name" value="WD40 repeat-like"/>
    <property type="match status" value="1"/>
</dbReference>
<dbReference type="Gene3D" id="1.25.40.10">
    <property type="entry name" value="Tetratricopeptide repeat domain"/>
    <property type="match status" value="1"/>
</dbReference>
<reference evidence="7" key="1">
    <citation type="submission" date="2024-06" db="EMBL/GenBank/DDBJ databases">
        <title>Draft Genome Sequences of Epichloe bromicola Strains Isolated from Elymus ciliaris.</title>
        <authorList>
            <consortium name="Epichloe bromicola genome sequencing consortium"/>
            <person name="Miura A."/>
            <person name="Imano S."/>
            <person name="Ashida A."/>
            <person name="Sato I."/>
            <person name="Chiba S."/>
            <person name="Tanaka A."/>
            <person name="Camagna M."/>
            <person name="Takemoto D."/>
        </authorList>
    </citation>
    <scope>NUCLEOTIDE SEQUENCE [LARGE SCALE GENOMIC DNA]</scope>
    <source>
        <strain evidence="7">DP</strain>
    </source>
</reference>
<feature type="repeat" description="CHCR" evidence="3">
    <location>
        <begin position="940"/>
        <end position="1103"/>
    </location>
</feature>
<evidence type="ECO:0000256" key="4">
    <source>
        <dbReference type="SAM" id="MobiDB-lite"/>
    </source>
</evidence>
<sequence length="1299" mass="143608">MTDQSDHSADDNRQRSKPKQAPSGNVKDNPIGGSNTSIANDSETVGFDSVMEQIDETPQATQNVEDGDDEEEEEEGEGEEEEEEEEDEDEDDDEDEDEEPRLKYARLTQNMSGLYRNGDATSTFIVGGNKMIIGTHNGNIHVVQLPTLLPLRVYHAHSASVTNISISPHPPPLSNERLEPTVQPQKSQAQQNTRPDASPAGTSRRPKEPTQLPRTPSNDIYIATSSMDGNVCVQSLLDAKDVHLRNFARPVQAVSLSPEFKSDRTYLSGGLAGQLILTVGGGQGRSTSTTTGTAVAAASGWLGSMGLGNSSGKDTILHSGEGTISSIKWSLSGKYVAWLNEYGIKFMRSKLHLDNANSEGAWQRIGHCDRPHTEEWETMASVWKGRVEWIDEKAIENDESQLTGGSKKTMERLIVGWGGTIWIIHVHHGASGVGGHGHEKPFGRAEVAKILRMDCIIAGLSLYTQSTLLVLAFCPAEDDENEEPEQTPVRGHRSRLSSGSAGSEPAGRIRRRQNNQPPELRLIDLDSQIEVDKDRLGVSRFERLGAADYHLGVLPAHSAATAVASRGALETLAGLGNDMWNVAINPKSLFSSGASIRSKDSGEDAASVSRTASTAGTIRHGQGKHSGPVTIHPSLTKPGIKIFIHSPYDCILGTKRDLADHLAWLAEHEQYQQAWELLDENPDIISAAPEKVSDVMLPVTPKRPAIPDDFFDGDSIADSTQENVYSYAAKEKRRIGELWIQQLIEDDNWESAGEVCGKVLCTPDRWEKWVWTFAGAKHFDEITPHIPSKPLHPRLPTTIYEVVLGHYAQNDKPRFRELLDRWPAELFDVSTITTALENQLRFRDVQEDSVEDGKKGRDWSIVMQSLAQLYEADGRYRDALKSYIKLQDADSAFRLIRERHLAEAVVDDIPGFISLRVPSTKSQPVNEADLAEATSEAITLLVDEAQHGLVRTDVVVEQLKAKKLNLYLYFYLKGLWKGQGIREHSTENMDRLVLDSQSLVDDYADLAVHLFAMHDQRTLMEFLKSSTSYTFEKAVQECEAHSYYDELVFLYSKTGQVKRALYLIIDRLKNVQKAIEFAKEQDDPDLWNNLLDYSMDKPNFIRAMLEQVGTAINPITLVRRIPEGLEIQGLREGLAHMMKEHELQHSISSGVAKVLRSELAAAQNELRAGQQKGIKFQVIQPGSDKFSTAVHKEQASNEKGGVENSVTDGLQHGHGTSQPGSCAACREALTEYETETVLGFACGHAFHVSHLMELIDKGRKVDVDLGGESGGNTRYSVGMKVMRARLLRDKVGEGCPVCP</sequence>
<feature type="compositionally biased region" description="Polar residues" evidence="4">
    <location>
        <begin position="1204"/>
        <end position="1218"/>
    </location>
</feature>
<name>A0ABQ0CFB4_9HYPO</name>
<dbReference type="InterPro" id="IPR011990">
    <property type="entry name" value="TPR-like_helical_dom_sf"/>
</dbReference>
<feature type="domain" description="Vps41 beta-propeller" evidence="5">
    <location>
        <begin position="410"/>
        <end position="558"/>
    </location>
</feature>